<comment type="subunit">
    <text evidence="3 13">Monomer.</text>
</comment>
<evidence type="ECO:0000256" key="4">
    <source>
        <dbReference type="ARBA" id="ARBA00022490"/>
    </source>
</evidence>
<dbReference type="RefSeq" id="WP_158336931.1">
    <property type="nucleotide sequence ID" value="NZ_CP034858.1"/>
</dbReference>
<dbReference type="EMBL" id="CP034858">
    <property type="protein sequence ID" value="QCI24789.1"/>
    <property type="molecule type" value="Genomic_DNA"/>
</dbReference>
<dbReference type="NCBIfam" id="TIGR00113">
    <property type="entry name" value="queA"/>
    <property type="match status" value="1"/>
</dbReference>
<evidence type="ECO:0000256" key="5">
    <source>
        <dbReference type="ARBA" id="ARBA00022679"/>
    </source>
</evidence>
<dbReference type="NCBIfam" id="NF001140">
    <property type="entry name" value="PRK00147.1"/>
    <property type="match status" value="1"/>
</dbReference>
<keyword evidence="4 13" id="KW-0963">Cytoplasm</keyword>
<dbReference type="GO" id="GO:0051075">
    <property type="term" value="F:S-adenosylmethionine:tRNA ribosyltransferase-isomerase activity"/>
    <property type="evidence" value="ECO:0007669"/>
    <property type="project" value="UniProtKB-EC"/>
</dbReference>
<evidence type="ECO:0000256" key="13">
    <source>
        <dbReference type="HAMAP-Rule" id="MF_00113"/>
    </source>
</evidence>
<comment type="similarity">
    <text evidence="9 13">Belongs to the QueA family.</text>
</comment>
<dbReference type="InterPro" id="IPR042119">
    <property type="entry name" value="QueA_dom2"/>
</dbReference>
<name>A0A4D6Y6E5_BUCRP</name>
<protein>
    <recommendedName>
        <fullName evidence="11 13">S-adenosylmethionine:tRNA ribosyltransferase-isomerase</fullName>
        <ecNumber evidence="10 13">2.4.99.17</ecNumber>
    </recommendedName>
    <alternativeName>
        <fullName evidence="12 13">Queuosine biosynthesis protein QueA</fullName>
    </alternativeName>
</protein>
<evidence type="ECO:0000256" key="7">
    <source>
        <dbReference type="ARBA" id="ARBA00022785"/>
    </source>
</evidence>
<dbReference type="EC" id="2.4.99.17" evidence="10 13"/>
<evidence type="ECO:0000313" key="15">
    <source>
        <dbReference type="Proteomes" id="UP000298688"/>
    </source>
</evidence>
<evidence type="ECO:0000256" key="8">
    <source>
        <dbReference type="ARBA" id="ARBA00052751"/>
    </source>
</evidence>
<keyword evidence="14" id="KW-0328">Glycosyltransferase</keyword>
<keyword evidence="7 13" id="KW-0671">Queuosine biosynthesis</keyword>
<comment type="pathway">
    <text evidence="2 13">tRNA modification; tRNA-queuosine biosynthesis.</text>
</comment>
<dbReference type="HAMAP" id="MF_00113">
    <property type="entry name" value="QueA"/>
    <property type="match status" value="1"/>
</dbReference>
<dbReference type="AlphaFoldDB" id="A0A4D6Y6E5"/>
<keyword evidence="14" id="KW-0413">Isomerase</keyword>
<organism evidence="14 15">
    <name type="scientific">Buchnera aphidicola subsp. Rhopalosiphum padi</name>
    <dbReference type="NCBI Taxonomy" id="98793"/>
    <lineage>
        <taxon>Bacteria</taxon>
        <taxon>Pseudomonadati</taxon>
        <taxon>Pseudomonadota</taxon>
        <taxon>Gammaproteobacteria</taxon>
        <taxon>Enterobacterales</taxon>
        <taxon>Erwiniaceae</taxon>
        <taxon>Buchnera</taxon>
    </lineage>
</organism>
<dbReference type="UniPathway" id="UPA00392"/>
<dbReference type="Pfam" id="PF02547">
    <property type="entry name" value="Queuosine_synth"/>
    <property type="match status" value="1"/>
</dbReference>
<reference evidence="14 15" key="2">
    <citation type="submission" date="2019-05" db="EMBL/GenBank/DDBJ databases">
        <title>Genome evolution of the obligate endosymbiont Buchnera aphidicola.</title>
        <authorList>
            <person name="Moran N.A."/>
        </authorList>
    </citation>
    <scope>NUCLEOTIDE SEQUENCE [LARGE SCALE GENOMIC DNA]</scope>
    <source>
        <strain evidence="14 15">Rpa</strain>
    </source>
</reference>
<dbReference type="SUPFAM" id="SSF111337">
    <property type="entry name" value="QueA-like"/>
    <property type="match status" value="1"/>
</dbReference>
<evidence type="ECO:0000256" key="1">
    <source>
        <dbReference type="ARBA" id="ARBA00004496"/>
    </source>
</evidence>
<comment type="function">
    <text evidence="13">Transfers and isomerizes the ribose moiety from AdoMet to the 7-aminomethyl group of 7-deazaguanine (preQ1-tRNA) to give epoxyqueuosine (oQ-tRNA).</text>
</comment>
<comment type="catalytic activity">
    <reaction evidence="8 13">
        <text>7-aminomethyl-7-carbaguanosine(34) in tRNA + S-adenosyl-L-methionine = epoxyqueuosine(34) in tRNA + adenine + L-methionine + 2 H(+)</text>
        <dbReference type="Rhea" id="RHEA:32155"/>
        <dbReference type="Rhea" id="RHEA-COMP:10342"/>
        <dbReference type="Rhea" id="RHEA-COMP:18582"/>
        <dbReference type="ChEBI" id="CHEBI:15378"/>
        <dbReference type="ChEBI" id="CHEBI:16708"/>
        <dbReference type="ChEBI" id="CHEBI:57844"/>
        <dbReference type="ChEBI" id="CHEBI:59789"/>
        <dbReference type="ChEBI" id="CHEBI:82833"/>
        <dbReference type="ChEBI" id="CHEBI:194443"/>
        <dbReference type="EC" id="2.4.99.17"/>
    </reaction>
</comment>
<proteinExistence type="inferred from homology"/>
<dbReference type="PANTHER" id="PTHR30307:SF0">
    <property type="entry name" value="S-ADENOSYLMETHIONINE:TRNA RIBOSYLTRANSFERASE-ISOMERASE"/>
    <property type="match status" value="1"/>
</dbReference>
<dbReference type="InterPro" id="IPR036100">
    <property type="entry name" value="QueA_sf"/>
</dbReference>
<dbReference type="Gene3D" id="2.40.10.240">
    <property type="entry name" value="QueA-like"/>
    <property type="match status" value="1"/>
</dbReference>
<evidence type="ECO:0000256" key="3">
    <source>
        <dbReference type="ARBA" id="ARBA00011245"/>
    </source>
</evidence>
<evidence type="ECO:0000256" key="10">
    <source>
        <dbReference type="ARBA" id="ARBA00066503"/>
    </source>
</evidence>
<keyword evidence="5 13" id="KW-0808">Transferase</keyword>
<dbReference type="OrthoDB" id="9805933at2"/>
<evidence type="ECO:0000256" key="11">
    <source>
        <dbReference type="ARBA" id="ARBA00069325"/>
    </source>
</evidence>
<dbReference type="Gene3D" id="3.40.1780.10">
    <property type="entry name" value="QueA-like"/>
    <property type="match status" value="1"/>
</dbReference>
<dbReference type="GO" id="GO:0008616">
    <property type="term" value="P:tRNA queuosine(34) biosynthetic process"/>
    <property type="evidence" value="ECO:0007669"/>
    <property type="project" value="UniProtKB-UniRule"/>
</dbReference>
<gene>
    <name evidence="13 14" type="primary">queA</name>
    <name evidence="14" type="ORF">D9V76_00685</name>
</gene>
<reference evidence="14 15" key="1">
    <citation type="submission" date="2018-12" db="EMBL/GenBank/DDBJ databases">
        <authorList>
            <person name="Chong R.A."/>
        </authorList>
    </citation>
    <scope>NUCLEOTIDE SEQUENCE [LARGE SCALE GENOMIC DNA]</scope>
    <source>
        <strain evidence="14 15">Rpa</strain>
    </source>
</reference>
<evidence type="ECO:0000256" key="2">
    <source>
        <dbReference type="ARBA" id="ARBA00004691"/>
    </source>
</evidence>
<dbReference type="GO" id="GO:0005737">
    <property type="term" value="C:cytoplasm"/>
    <property type="evidence" value="ECO:0007669"/>
    <property type="project" value="UniProtKB-SubCell"/>
</dbReference>
<evidence type="ECO:0000256" key="6">
    <source>
        <dbReference type="ARBA" id="ARBA00022691"/>
    </source>
</evidence>
<evidence type="ECO:0000313" key="14">
    <source>
        <dbReference type="EMBL" id="QCI24789.1"/>
    </source>
</evidence>
<evidence type="ECO:0000256" key="12">
    <source>
        <dbReference type="ARBA" id="ARBA00076160"/>
    </source>
</evidence>
<evidence type="ECO:0000256" key="9">
    <source>
        <dbReference type="ARBA" id="ARBA00061210"/>
    </source>
</evidence>
<accession>A0A4D6Y6E5</accession>
<dbReference type="Proteomes" id="UP000298688">
    <property type="component" value="Chromosome"/>
</dbReference>
<comment type="subcellular location">
    <subcellularLocation>
        <location evidence="1 13">Cytoplasm</location>
    </subcellularLocation>
</comment>
<dbReference type="FunFam" id="3.40.1780.10:FF:000001">
    <property type="entry name" value="S-adenosylmethionine:tRNA ribosyltransferase-isomerase"/>
    <property type="match status" value="1"/>
</dbReference>
<keyword evidence="6 13" id="KW-0949">S-adenosyl-L-methionine</keyword>
<dbReference type="InterPro" id="IPR003699">
    <property type="entry name" value="QueA"/>
</dbReference>
<sequence>MDLSNFSFKIPQSLVAIYPCFIRSKCRLLMINGHTGKISHKFFFNILNEINSGDLIVFNDTKVISARLFGYKKSGGKVEVLLERILNKNSILASVKSSNEIKINSHLFFGKKNEIKSFVTGYKKPFYKIDFYNNKSSIIDIFNNIGCIPLPPYIKRFNEKIDLSLYQTVYKKNLGSVAAPTAGLHFDLPLLEALTKKGVDIDFLTLHIGSGTFQPIRTLKIEKHIMHSESVEVSSNLIEKIKLCKKKGGRIIAVGTTTLRALESAYHSDSWKNKKNYVKDTNIFIYPGYKHNVVDALITNFHFPESTLIMLVSSFLGYKNTMNAYYEAIKNNYRFFSYGDAMYITYNTLAPYEKILI</sequence>
<dbReference type="PANTHER" id="PTHR30307">
    <property type="entry name" value="S-ADENOSYLMETHIONINE:TRNA RIBOSYLTRANSFERASE-ISOMERASE"/>
    <property type="match status" value="1"/>
</dbReference>
<dbReference type="InterPro" id="IPR042118">
    <property type="entry name" value="QueA_dom1"/>
</dbReference>